<organism evidence="1 2">
    <name type="scientific">Azorhizobium oxalatiphilum</name>
    <dbReference type="NCBI Taxonomy" id="980631"/>
    <lineage>
        <taxon>Bacteria</taxon>
        <taxon>Pseudomonadati</taxon>
        <taxon>Pseudomonadota</taxon>
        <taxon>Alphaproteobacteria</taxon>
        <taxon>Hyphomicrobiales</taxon>
        <taxon>Xanthobacteraceae</taxon>
        <taxon>Azorhizobium</taxon>
    </lineage>
</organism>
<dbReference type="AlphaFoldDB" id="A0A917FFV8"/>
<protein>
    <submittedName>
        <fullName evidence="1">Lipase</fullName>
    </submittedName>
</protein>
<dbReference type="Pfam" id="PF03583">
    <property type="entry name" value="LIP"/>
    <property type="match status" value="1"/>
</dbReference>
<gene>
    <name evidence="1" type="ORF">GCM10007301_34580</name>
</gene>
<dbReference type="PANTHER" id="PTHR34853">
    <property type="match status" value="1"/>
</dbReference>
<reference evidence="1" key="2">
    <citation type="submission" date="2020-09" db="EMBL/GenBank/DDBJ databases">
        <authorList>
            <person name="Sun Q."/>
            <person name="Sedlacek I."/>
        </authorList>
    </citation>
    <scope>NUCLEOTIDE SEQUENCE</scope>
    <source>
        <strain evidence="1">CCM 7897</strain>
    </source>
</reference>
<dbReference type="GO" id="GO:0016042">
    <property type="term" value="P:lipid catabolic process"/>
    <property type="evidence" value="ECO:0007669"/>
    <property type="project" value="InterPro"/>
</dbReference>
<dbReference type="GO" id="GO:0004806">
    <property type="term" value="F:triacylglycerol lipase activity"/>
    <property type="evidence" value="ECO:0007669"/>
    <property type="project" value="InterPro"/>
</dbReference>
<dbReference type="Proteomes" id="UP000606044">
    <property type="component" value="Unassembled WGS sequence"/>
</dbReference>
<evidence type="ECO:0000313" key="2">
    <source>
        <dbReference type="Proteomes" id="UP000606044"/>
    </source>
</evidence>
<name>A0A917FFV8_9HYPH</name>
<dbReference type="Gene3D" id="3.40.50.1820">
    <property type="entry name" value="alpha/beta hydrolase"/>
    <property type="match status" value="2"/>
</dbReference>
<reference evidence="1" key="1">
    <citation type="journal article" date="2014" name="Int. J. Syst. Evol. Microbiol.">
        <title>Complete genome sequence of Corynebacterium casei LMG S-19264T (=DSM 44701T), isolated from a smear-ripened cheese.</title>
        <authorList>
            <consortium name="US DOE Joint Genome Institute (JGI-PGF)"/>
            <person name="Walter F."/>
            <person name="Albersmeier A."/>
            <person name="Kalinowski J."/>
            <person name="Ruckert C."/>
        </authorList>
    </citation>
    <scope>NUCLEOTIDE SEQUENCE</scope>
    <source>
        <strain evidence="1">CCM 7897</strain>
    </source>
</reference>
<dbReference type="InterPro" id="IPR029058">
    <property type="entry name" value="AB_hydrolase_fold"/>
</dbReference>
<dbReference type="SUPFAM" id="SSF53474">
    <property type="entry name" value="alpha/beta-Hydrolases"/>
    <property type="match status" value="1"/>
</dbReference>
<keyword evidence="2" id="KW-1185">Reference proteome</keyword>
<dbReference type="EMBL" id="BMCT01000005">
    <property type="protein sequence ID" value="GGF71918.1"/>
    <property type="molecule type" value="Genomic_DNA"/>
</dbReference>
<dbReference type="PANTHER" id="PTHR34853:SF1">
    <property type="entry name" value="LIPASE 5"/>
    <property type="match status" value="1"/>
</dbReference>
<proteinExistence type="predicted"/>
<evidence type="ECO:0000313" key="1">
    <source>
        <dbReference type="EMBL" id="GGF71918.1"/>
    </source>
</evidence>
<accession>A0A917FFV8</accession>
<comment type="caution">
    <text evidence="1">The sequence shown here is derived from an EMBL/GenBank/DDBJ whole genome shotgun (WGS) entry which is preliminary data.</text>
</comment>
<dbReference type="InterPro" id="IPR005152">
    <property type="entry name" value="Lipase_secreted"/>
</dbReference>
<sequence>MLLVLLALAPPAHAQSDFYATTRADVEAGPPGTLIRMQPKWGAPDGAMAYRVLYRSTGLKGEPIPVSGVVIIPPGPPPPGGRPVVAWAHPTTGVVPKCAPSRQITFFRTVQGLRGMLARGMVVTATDYPGLGAGSIHPYLVGASEARAVLDSVRAVGMVPSASPSASFAVWGHSQGGQAALFTGLIAKDYAPELRLVGVAAAAPPTDLAVLLSDDISSAGGRNLTAMTLWSWSRLFNAPLTNVVTPAALPDMNELAEDCIERFWDVLERRAPTQALGKRFLVDLSFADTEPWRSLLRRNSPGLLPPGLPVFIAQGSADPLVRPDVTTGYVGNLCRHGRAVVYDVLPGVGHLFSGRDSADAAVDWMTDRFNGEPPASTCATP</sequence>
<dbReference type="PIRSF" id="PIRSF029171">
    <property type="entry name" value="Esterase_LipA"/>
    <property type="match status" value="1"/>
</dbReference>